<dbReference type="EMBL" id="BPQP01000089">
    <property type="protein sequence ID" value="GJD97467.1"/>
    <property type="molecule type" value="Genomic_DNA"/>
</dbReference>
<dbReference type="InterPro" id="IPR036388">
    <property type="entry name" value="WH-like_DNA-bd_sf"/>
</dbReference>
<dbReference type="Gene3D" id="1.10.10.10">
    <property type="entry name" value="Winged helix-like DNA-binding domain superfamily/Winged helix DNA-binding domain"/>
    <property type="match status" value="1"/>
</dbReference>
<organism evidence="1 2">
    <name type="scientific">Methylobacterium iners</name>
    <dbReference type="NCBI Taxonomy" id="418707"/>
    <lineage>
        <taxon>Bacteria</taxon>
        <taxon>Pseudomonadati</taxon>
        <taxon>Pseudomonadota</taxon>
        <taxon>Alphaproteobacteria</taxon>
        <taxon>Hyphomicrobiales</taxon>
        <taxon>Methylobacteriaceae</taxon>
        <taxon>Methylobacterium</taxon>
    </lineage>
</organism>
<name>A0ABQ4S6R3_9HYPH</name>
<gene>
    <name evidence="1" type="ORF">OCOJLMKI_4698</name>
</gene>
<comment type="caution">
    <text evidence="1">The sequence shown here is derived from an EMBL/GenBank/DDBJ whole genome shotgun (WGS) entry which is preliminary data.</text>
</comment>
<evidence type="ECO:0000313" key="2">
    <source>
        <dbReference type="Proteomes" id="UP001055125"/>
    </source>
</evidence>
<reference evidence="1" key="2">
    <citation type="submission" date="2021-08" db="EMBL/GenBank/DDBJ databases">
        <authorList>
            <person name="Tani A."/>
            <person name="Ola A."/>
            <person name="Ogura Y."/>
            <person name="Katsura K."/>
            <person name="Hayashi T."/>
        </authorList>
    </citation>
    <scope>NUCLEOTIDE SEQUENCE</scope>
    <source>
        <strain evidence="1">DSM 19015</strain>
    </source>
</reference>
<proteinExistence type="predicted"/>
<sequence>MTDAATPADLDQTPAGNPALGRLFSLVDLADLTGVHRDTLSAWVQKGMPTVRGGRHGVAYQVDIRAYLAWREEQIRTDAIKNAPVTGAFSFMGITDPYKAIMARDRFVRMGESEKALVHRAPMQAAMQRAYGILRQTVMAIPDRLSRDMVGFPQERVDEWRRSAKGYCYEALAEAANQIREAAEFAAAEAESAAAAPAPLASEAAA</sequence>
<protein>
    <submittedName>
        <fullName evidence="1">Uncharacterized protein</fullName>
    </submittedName>
</protein>
<evidence type="ECO:0000313" key="1">
    <source>
        <dbReference type="EMBL" id="GJD97467.1"/>
    </source>
</evidence>
<reference evidence="1" key="1">
    <citation type="journal article" date="2021" name="Front. Microbiol.">
        <title>Comprehensive Comparative Genomics and Phenotyping of Methylobacterium Species.</title>
        <authorList>
            <person name="Alessa O."/>
            <person name="Ogura Y."/>
            <person name="Fujitani Y."/>
            <person name="Takami H."/>
            <person name="Hayashi T."/>
            <person name="Sahin N."/>
            <person name="Tani A."/>
        </authorList>
    </citation>
    <scope>NUCLEOTIDE SEQUENCE</scope>
    <source>
        <strain evidence="1">DSM 19015</strain>
    </source>
</reference>
<dbReference type="SUPFAM" id="SSF46955">
    <property type="entry name" value="Putative DNA-binding domain"/>
    <property type="match status" value="1"/>
</dbReference>
<dbReference type="Proteomes" id="UP001055125">
    <property type="component" value="Unassembled WGS sequence"/>
</dbReference>
<accession>A0ABQ4S6R3</accession>
<keyword evidence="2" id="KW-1185">Reference proteome</keyword>
<dbReference type="InterPro" id="IPR009061">
    <property type="entry name" value="DNA-bd_dom_put_sf"/>
</dbReference>
<dbReference type="RefSeq" id="WP_238246526.1">
    <property type="nucleotide sequence ID" value="NZ_BPQP01000089.1"/>
</dbReference>